<evidence type="ECO:0000313" key="2">
    <source>
        <dbReference type="EMBL" id="SHK52993.1"/>
    </source>
</evidence>
<proteinExistence type="predicted"/>
<feature type="compositionally biased region" description="Basic and acidic residues" evidence="1">
    <location>
        <begin position="87"/>
        <end position="97"/>
    </location>
</feature>
<dbReference type="NCBIfam" id="TIGR00741">
    <property type="entry name" value="yfiA"/>
    <property type="match status" value="1"/>
</dbReference>
<feature type="region of interest" description="Disordered" evidence="1">
    <location>
        <begin position="87"/>
        <end position="108"/>
    </location>
</feature>
<dbReference type="GO" id="GO:0005840">
    <property type="term" value="C:ribosome"/>
    <property type="evidence" value="ECO:0007669"/>
    <property type="project" value="UniProtKB-KW"/>
</dbReference>
<name>A0A1M6T7R1_9BACT</name>
<reference evidence="4" key="2">
    <citation type="submission" date="2016-11" db="EMBL/GenBank/DDBJ databases">
        <authorList>
            <person name="Varghese N."/>
            <person name="Submissions S."/>
        </authorList>
    </citation>
    <scope>NUCLEOTIDE SEQUENCE [LARGE SCALE GENOMIC DNA]</scope>
    <source>
        <strain evidence="4">UWOS</strain>
    </source>
</reference>
<dbReference type="EMBL" id="FUWU01000031">
    <property type="protein sequence ID" value="SJZ86398.1"/>
    <property type="molecule type" value="Genomic_DNA"/>
</dbReference>
<dbReference type="Proteomes" id="UP000184275">
    <property type="component" value="Unassembled WGS sequence"/>
</dbReference>
<dbReference type="InterPro" id="IPR036567">
    <property type="entry name" value="RHF-like"/>
</dbReference>
<sequence>MDVQISARHCTISDTLQDHLKEEVEALGKFYPNITSASIVLDRISDLSRHCEISLNVKGAVVVASADEENMGKAIDTALERAKVQLKKANEKQKAHQAEPVSNVTTPQ</sequence>
<gene>
    <name evidence="3" type="ORF">SAMN02745108_01801</name>
    <name evidence="2" type="ORF">SAMN05720469_10914</name>
</gene>
<reference evidence="3 5" key="3">
    <citation type="submission" date="2017-02" db="EMBL/GenBank/DDBJ databases">
        <authorList>
            <person name="Peterson S.W."/>
        </authorList>
    </citation>
    <scope>NUCLEOTIDE SEQUENCE [LARGE SCALE GENOMIC DNA]</scope>
    <source>
        <strain evidence="3 5">ATCC 43854</strain>
    </source>
</reference>
<dbReference type="STRING" id="28122.SAMN02745108_01801"/>
<dbReference type="InterPro" id="IPR003489">
    <property type="entry name" value="RHF/RaiA"/>
</dbReference>
<accession>A0A1T4P640</accession>
<protein>
    <submittedName>
        <fullName evidence="2">Putative sigma-54 modulation protein</fullName>
    </submittedName>
    <submittedName>
        <fullName evidence="3">SSU ribosomal protein S30P/sigma 54 modulation protein</fullName>
    </submittedName>
</protein>
<evidence type="ECO:0000313" key="4">
    <source>
        <dbReference type="Proteomes" id="UP000184275"/>
    </source>
</evidence>
<accession>A0A1M6T7R1</accession>
<reference evidence="2" key="1">
    <citation type="submission" date="2016-11" db="EMBL/GenBank/DDBJ databases">
        <authorList>
            <person name="Jaros S."/>
            <person name="Januszkiewicz K."/>
            <person name="Wedrychowicz H."/>
        </authorList>
    </citation>
    <scope>NUCLEOTIDE SEQUENCE [LARGE SCALE GENOMIC DNA]</scope>
    <source>
        <strain evidence="2">UWOS</strain>
    </source>
</reference>
<dbReference type="SUPFAM" id="SSF69754">
    <property type="entry name" value="Ribosome binding protein Y (YfiA homologue)"/>
    <property type="match status" value="1"/>
</dbReference>
<keyword evidence="3" id="KW-0687">Ribonucleoprotein</keyword>
<dbReference type="EMBL" id="FRAW01000009">
    <property type="protein sequence ID" value="SHK52993.1"/>
    <property type="molecule type" value="Genomic_DNA"/>
</dbReference>
<organism evidence="2 4">
    <name type="scientific">Fibrobacter intestinalis</name>
    <dbReference type="NCBI Taxonomy" id="28122"/>
    <lineage>
        <taxon>Bacteria</taxon>
        <taxon>Pseudomonadati</taxon>
        <taxon>Fibrobacterota</taxon>
        <taxon>Fibrobacteria</taxon>
        <taxon>Fibrobacterales</taxon>
        <taxon>Fibrobacteraceae</taxon>
        <taxon>Fibrobacter</taxon>
    </lineage>
</organism>
<keyword evidence="4" id="KW-1185">Reference proteome</keyword>
<dbReference type="AlphaFoldDB" id="A0A1M6T7R1"/>
<evidence type="ECO:0000313" key="5">
    <source>
        <dbReference type="Proteomes" id="UP000190449"/>
    </source>
</evidence>
<dbReference type="RefSeq" id="WP_073303451.1">
    <property type="nucleotide sequence ID" value="NZ_FRAW01000009.1"/>
</dbReference>
<dbReference type="Gene3D" id="3.30.160.100">
    <property type="entry name" value="Ribosome hibernation promotion factor-like"/>
    <property type="match status" value="1"/>
</dbReference>
<dbReference type="CDD" id="cd00552">
    <property type="entry name" value="RaiA"/>
    <property type="match status" value="1"/>
</dbReference>
<dbReference type="Proteomes" id="UP000190449">
    <property type="component" value="Unassembled WGS sequence"/>
</dbReference>
<keyword evidence="3" id="KW-0689">Ribosomal protein</keyword>
<evidence type="ECO:0000256" key="1">
    <source>
        <dbReference type="SAM" id="MobiDB-lite"/>
    </source>
</evidence>
<evidence type="ECO:0000313" key="3">
    <source>
        <dbReference type="EMBL" id="SJZ86398.1"/>
    </source>
</evidence>
<dbReference type="Pfam" id="PF02482">
    <property type="entry name" value="Ribosomal_S30AE"/>
    <property type="match status" value="1"/>
</dbReference>